<dbReference type="PANTHER" id="PTHR11070">
    <property type="entry name" value="UVRD / RECB / PCRA DNA HELICASE FAMILY MEMBER"/>
    <property type="match status" value="1"/>
</dbReference>
<evidence type="ECO:0000256" key="10">
    <source>
        <dbReference type="ARBA" id="ARBA00048988"/>
    </source>
</evidence>
<keyword evidence="4 11" id="KW-0347">Helicase</keyword>
<evidence type="ECO:0000259" key="12">
    <source>
        <dbReference type="PROSITE" id="PS51198"/>
    </source>
</evidence>
<feature type="domain" description="UvrD-like helicase ATP-binding" evidence="12">
    <location>
        <begin position="1"/>
        <end position="272"/>
    </location>
</feature>
<reference evidence="14 15" key="1">
    <citation type="submission" date="2019-09" db="EMBL/GenBank/DDBJ databases">
        <authorList>
            <person name="Pidcock S.E."/>
            <person name="Huws S.A."/>
        </authorList>
    </citation>
    <scope>NUCLEOTIDE SEQUENCE [LARGE SCALE GENOMIC DNA]</scope>
    <source>
        <strain evidence="14 15">MZ8</strain>
    </source>
</reference>
<evidence type="ECO:0000313" key="14">
    <source>
        <dbReference type="EMBL" id="NEX00966.1"/>
    </source>
</evidence>
<dbReference type="Pfam" id="PF13361">
    <property type="entry name" value="UvrD_C"/>
    <property type="match status" value="1"/>
</dbReference>
<protein>
    <recommendedName>
        <fullName evidence="9">DNA 3'-5' helicase</fullName>
        <ecNumber evidence="9">5.6.2.4</ecNumber>
    </recommendedName>
</protein>
<dbReference type="PROSITE" id="PS51217">
    <property type="entry name" value="UVRD_HELICASE_CTER"/>
    <property type="match status" value="1"/>
</dbReference>
<keyword evidence="6" id="KW-0238">DNA-binding</keyword>
<accession>A0A6M0LES6</accession>
<keyword evidence="7" id="KW-0413">Isomerase</keyword>
<evidence type="ECO:0000256" key="5">
    <source>
        <dbReference type="ARBA" id="ARBA00022840"/>
    </source>
</evidence>
<keyword evidence="2 11" id="KW-0547">Nucleotide-binding</keyword>
<dbReference type="InterPro" id="IPR000212">
    <property type="entry name" value="DNA_helicase_UvrD/REP"/>
</dbReference>
<feature type="binding site" evidence="11">
    <location>
        <begin position="22"/>
        <end position="29"/>
    </location>
    <ligand>
        <name>ATP</name>
        <dbReference type="ChEBI" id="CHEBI:30616"/>
    </ligand>
</feature>
<reference evidence="14 15" key="2">
    <citation type="submission" date="2020-03" db="EMBL/GenBank/DDBJ databases">
        <title>Investigating the evolutionary divergence of the Butyrivibrio group.</title>
        <authorList>
            <person name="Skvortsov T."/>
            <person name="Santos F.G."/>
            <person name="Ting K.S."/>
            <person name="Creevey C.J."/>
        </authorList>
    </citation>
    <scope>NUCLEOTIDE SEQUENCE [LARGE SCALE GENOMIC DNA]</scope>
    <source>
        <strain evidence="14 15">MZ8</strain>
    </source>
</reference>
<dbReference type="EMBL" id="VTVE01000001">
    <property type="protein sequence ID" value="NEX00966.1"/>
    <property type="molecule type" value="Genomic_DNA"/>
</dbReference>
<dbReference type="InterPro" id="IPR013986">
    <property type="entry name" value="DExx_box_DNA_helicase_dom_sf"/>
</dbReference>
<comment type="caution">
    <text evidence="14">The sequence shown here is derived from an EMBL/GenBank/DDBJ whole genome shotgun (WGS) entry which is preliminary data.</text>
</comment>
<comment type="similarity">
    <text evidence="1">Belongs to the helicase family. UvrD subfamily.</text>
</comment>
<dbReference type="InterPro" id="IPR014017">
    <property type="entry name" value="DNA_helicase_UvrD-like_C"/>
</dbReference>
<dbReference type="PANTHER" id="PTHR11070:SF2">
    <property type="entry name" value="ATP-DEPENDENT DNA HELICASE SRS2"/>
    <property type="match status" value="1"/>
</dbReference>
<evidence type="ECO:0000256" key="2">
    <source>
        <dbReference type="ARBA" id="ARBA00022741"/>
    </source>
</evidence>
<comment type="catalytic activity">
    <reaction evidence="8">
        <text>Couples ATP hydrolysis with the unwinding of duplex DNA by translocating in the 3'-5' direction.</text>
        <dbReference type="EC" id="5.6.2.4"/>
    </reaction>
</comment>
<evidence type="ECO:0000259" key="13">
    <source>
        <dbReference type="PROSITE" id="PS51217"/>
    </source>
</evidence>
<gene>
    <name evidence="14" type="ORF">F0Q01_03610</name>
</gene>
<dbReference type="GO" id="GO:0003677">
    <property type="term" value="F:DNA binding"/>
    <property type="evidence" value="ECO:0007669"/>
    <property type="project" value="UniProtKB-KW"/>
</dbReference>
<keyword evidence="3 11" id="KW-0378">Hydrolase</keyword>
<evidence type="ECO:0000256" key="8">
    <source>
        <dbReference type="ARBA" id="ARBA00034617"/>
    </source>
</evidence>
<dbReference type="AlphaFoldDB" id="A0A6M0LES6"/>
<organism evidence="14 15">
    <name type="scientific">Pseudobutyrivibrio xylanivorans</name>
    <dbReference type="NCBI Taxonomy" id="185007"/>
    <lineage>
        <taxon>Bacteria</taxon>
        <taxon>Bacillati</taxon>
        <taxon>Bacillota</taxon>
        <taxon>Clostridia</taxon>
        <taxon>Lachnospirales</taxon>
        <taxon>Lachnospiraceae</taxon>
        <taxon>Pseudobutyrivibrio</taxon>
    </lineage>
</organism>
<evidence type="ECO:0000313" key="15">
    <source>
        <dbReference type="Proteomes" id="UP000473091"/>
    </source>
</evidence>
<keyword evidence="5 11" id="KW-0067">ATP-binding</keyword>
<evidence type="ECO:0000256" key="9">
    <source>
        <dbReference type="ARBA" id="ARBA00034808"/>
    </source>
</evidence>
<feature type="domain" description="UvrD-like helicase C-terminal" evidence="13">
    <location>
        <begin position="273"/>
        <end position="534"/>
    </location>
</feature>
<comment type="catalytic activity">
    <reaction evidence="10">
        <text>ATP + H2O = ADP + phosphate + H(+)</text>
        <dbReference type="Rhea" id="RHEA:13065"/>
        <dbReference type="ChEBI" id="CHEBI:15377"/>
        <dbReference type="ChEBI" id="CHEBI:15378"/>
        <dbReference type="ChEBI" id="CHEBI:30616"/>
        <dbReference type="ChEBI" id="CHEBI:43474"/>
        <dbReference type="ChEBI" id="CHEBI:456216"/>
        <dbReference type="EC" id="5.6.2.4"/>
    </reaction>
</comment>
<evidence type="ECO:0000256" key="11">
    <source>
        <dbReference type="PROSITE-ProRule" id="PRU00560"/>
    </source>
</evidence>
<evidence type="ECO:0000256" key="3">
    <source>
        <dbReference type="ARBA" id="ARBA00022801"/>
    </source>
</evidence>
<dbReference type="GO" id="GO:0016787">
    <property type="term" value="F:hydrolase activity"/>
    <property type="evidence" value="ECO:0007669"/>
    <property type="project" value="UniProtKB-UniRule"/>
</dbReference>
<evidence type="ECO:0000256" key="4">
    <source>
        <dbReference type="ARBA" id="ARBA00022806"/>
    </source>
</evidence>
<dbReference type="Proteomes" id="UP000473091">
    <property type="component" value="Unassembled WGS sequence"/>
</dbReference>
<dbReference type="Gene3D" id="3.40.50.300">
    <property type="entry name" value="P-loop containing nucleotide triphosphate hydrolases"/>
    <property type="match status" value="2"/>
</dbReference>
<dbReference type="PROSITE" id="PS51198">
    <property type="entry name" value="UVRD_HELICASE_ATP_BIND"/>
    <property type="match status" value="1"/>
</dbReference>
<dbReference type="Gene3D" id="1.10.10.160">
    <property type="match status" value="1"/>
</dbReference>
<dbReference type="Gene3D" id="1.10.486.10">
    <property type="entry name" value="PCRA, domain 4"/>
    <property type="match status" value="1"/>
</dbReference>
<dbReference type="InterPro" id="IPR027417">
    <property type="entry name" value="P-loop_NTPase"/>
</dbReference>
<dbReference type="GO" id="GO:0043138">
    <property type="term" value="F:3'-5' DNA helicase activity"/>
    <property type="evidence" value="ECO:0007669"/>
    <property type="project" value="UniProtKB-EC"/>
</dbReference>
<dbReference type="EC" id="5.6.2.4" evidence="9"/>
<dbReference type="GO" id="GO:0005524">
    <property type="term" value="F:ATP binding"/>
    <property type="evidence" value="ECO:0007669"/>
    <property type="project" value="UniProtKB-UniRule"/>
</dbReference>
<dbReference type="CDD" id="cd17932">
    <property type="entry name" value="DEXQc_UvrD"/>
    <property type="match status" value="1"/>
</dbReference>
<dbReference type="InterPro" id="IPR014016">
    <property type="entry name" value="UvrD-like_ATP-bd"/>
</dbReference>
<sequence length="640" mass="73067">MNFNDSQIMAISHKEGPCLVVAGPGSGKTAVITHRINELINSGIPGREILVITFTKAAAIEMKERFNRLSGNNQVTFGTFHSLFWGILQRELGYKSKDIVMGSARMQILIEAIRMVGLDATDLSVVNSISNDVTTYRNKGENSFSFIPEAIDREDFFKVYSNFKKLKQKYRVVDFDDMLSIAYELFINRPSVLDKWQNRYSYFLVDEMQDMNNLQFDLIKMLSGKTNNIFCVGDDDQSIYGFRGANPKIMTDFINNYDNCKRIILNYNYRNPSNVVKAALALIDKNSIRFKKDIIPTNKEGTVNIAETVDEVGEADYIYGMIKSRIAQGIPLDEIAVLYRNHSDAKYLINRLMTEGVPIYLKEATTNFYSHFIIEDIEAYFQIAIGNSTRSRLLRIINRPNRFLHRASVEKGSRVEDILYFYKDNYSAYQRALALNSDILLISRMSPYAAINYIRNVMGYDSFLKEEAIRCGTSFDEYTDVLAFLLEIVKDCKNIKQAIDKLNVLRYKVDYENKNKQVDKSGKVGLYTLHSSKGLEFDTVFILGANEGVIPNNRADTDEAIEGERRLFYVGVTRTKTSLFITYTNKKNREKSRFLSEMTIDYSSTSSSKISSNLLDTASYSSSERMFSRDGAPVSSSKYL</sequence>
<evidence type="ECO:0000256" key="1">
    <source>
        <dbReference type="ARBA" id="ARBA00009922"/>
    </source>
</evidence>
<evidence type="ECO:0000256" key="6">
    <source>
        <dbReference type="ARBA" id="ARBA00023125"/>
    </source>
</evidence>
<proteinExistence type="inferred from homology"/>
<dbReference type="GO" id="GO:0000725">
    <property type="term" value="P:recombinational repair"/>
    <property type="evidence" value="ECO:0007669"/>
    <property type="project" value="TreeGrafter"/>
</dbReference>
<name>A0A6M0LES6_PSEXY</name>
<evidence type="ECO:0000256" key="7">
    <source>
        <dbReference type="ARBA" id="ARBA00023235"/>
    </source>
</evidence>
<dbReference type="SUPFAM" id="SSF52540">
    <property type="entry name" value="P-loop containing nucleoside triphosphate hydrolases"/>
    <property type="match status" value="1"/>
</dbReference>
<dbReference type="Pfam" id="PF00580">
    <property type="entry name" value="UvrD-helicase"/>
    <property type="match status" value="1"/>
</dbReference>